<evidence type="ECO:0000256" key="1">
    <source>
        <dbReference type="SAM" id="Phobius"/>
    </source>
</evidence>
<comment type="caution">
    <text evidence="2">The sequence shown here is derived from an EMBL/GenBank/DDBJ whole genome shotgun (WGS) entry which is preliminary data.</text>
</comment>
<proteinExistence type="predicted"/>
<evidence type="ECO:0008006" key="4">
    <source>
        <dbReference type="Google" id="ProtNLM"/>
    </source>
</evidence>
<evidence type="ECO:0000313" key="2">
    <source>
        <dbReference type="EMBL" id="RSD25571.1"/>
    </source>
</evidence>
<protein>
    <recommendedName>
        <fullName evidence="4">Acyltransferase 3 domain-containing protein</fullName>
    </recommendedName>
</protein>
<keyword evidence="1" id="KW-1133">Transmembrane helix</keyword>
<gene>
    <name evidence="2" type="ORF">EJA10_17390</name>
</gene>
<dbReference type="EMBL" id="RSFW01000019">
    <property type="protein sequence ID" value="RSD25571.1"/>
    <property type="molecule type" value="Genomic_DNA"/>
</dbReference>
<keyword evidence="1" id="KW-0812">Transmembrane</keyword>
<feature type="transmembrane region" description="Helical" evidence="1">
    <location>
        <begin position="64"/>
        <end position="84"/>
    </location>
</feature>
<evidence type="ECO:0000313" key="3">
    <source>
        <dbReference type="Proteomes" id="UP000279911"/>
    </source>
</evidence>
<reference evidence="3" key="1">
    <citation type="submission" date="2018-12" db="EMBL/GenBank/DDBJ databases">
        <title>Bacillus chawlae sp. nov., Bacillus glennii sp. nov., and Bacillus saganii sp. nov. Isolated from the Vehicle Assembly Building at Kennedy Space Center where the Viking Spacecraft were Assembled.</title>
        <authorList>
            <person name="Seuylemezian A."/>
            <person name="Vaishampayan P."/>
        </authorList>
    </citation>
    <scope>NUCLEOTIDE SEQUENCE [LARGE SCALE GENOMIC DNA]</scope>
    <source>
        <strain evidence="3">DSM 13966</strain>
    </source>
</reference>
<name>A0A427TMK9_9BACI</name>
<organism evidence="2 3">
    <name type="scientific">Mesobacillus subterraneus</name>
    <dbReference type="NCBI Taxonomy" id="285983"/>
    <lineage>
        <taxon>Bacteria</taxon>
        <taxon>Bacillati</taxon>
        <taxon>Bacillota</taxon>
        <taxon>Bacilli</taxon>
        <taxon>Bacillales</taxon>
        <taxon>Bacillaceae</taxon>
        <taxon>Mesobacillus</taxon>
    </lineage>
</organism>
<dbReference type="AlphaFoldDB" id="A0A427TMK9"/>
<dbReference type="RefSeq" id="WP_125481289.1">
    <property type="nucleotide sequence ID" value="NZ_RSFW01000019.1"/>
</dbReference>
<feature type="transmembrane region" description="Helical" evidence="1">
    <location>
        <begin position="25"/>
        <end position="44"/>
    </location>
</feature>
<keyword evidence="1" id="KW-0472">Membrane</keyword>
<sequence length="118" mass="13844">MTLLIILGNFQYELNRMAEETYRLYPWRVLSVMLFFPLGVYLGIPGLLREYKKNGSWRINGYKLVFILLPLLYFSFFWFIPFSYPVSEILVATHSNFYISMIAAGFIFTNSITKENSG</sequence>
<dbReference type="Proteomes" id="UP000279911">
    <property type="component" value="Unassembled WGS sequence"/>
</dbReference>
<feature type="transmembrane region" description="Helical" evidence="1">
    <location>
        <begin position="96"/>
        <end position="113"/>
    </location>
</feature>
<accession>A0A427TMK9</accession>